<evidence type="ECO:0000313" key="3">
    <source>
        <dbReference type="EMBL" id="PRQ53623.1"/>
    </source>
</evidence>
<name>A0A2P6S4L4_ROSCH</name>
<organism evidence="3 4">
    <name type="scientific">Rosa chinensis</name>
    <name type="common">China rose</name>
    <dbReference type="NCBI Taxonomy" id="74649"/>
    <lineage>
        <taxon>Eukaryota</taxon>
        <taxon>Viridiplantae</taxon>
        <taxon>Streptophyta</taxon>
        <taxon>Embryophyta</taxon>
        <taxon>Tracheophyta</taxon>
        <taxon>Spermatophyta</taxon>
        <taxon>Magnoliopsida</taxon>
        <taxon>eudicotyledons</taxon>
        <taxon>Gunneridae</taxon>
        <taxon>Pentapetalae</taxon>
        <taxon>rosids</taxon>
        <taxon>fabids</taxon>
        <taxon>Rosales</taxon>
        <taxon>Rosaceae</taxon>
        <taxon>Rosoideae</taxon>
        <taxon>Rosoideae incertae sedis</taxon>
        <taxon>Rosa</taxon>
    </lineage>
</organism>
<dbReference type="Proteomes" id="UP000238479">
    <property type="component" value="Chromosome 2"/>
</dbReference>
<evidence type="ECO:0000256" key="2">
    <source>
        <dbReference type="SAM" id="Phobius"/>
    </source>
</evidence>
<evidence type="ECO:0000256" key="1">
    <source>
        <dbReference type="SAM" id="MobiDB-lite"/>
    </source>
</evidence>
<dbReference type="PANTHER" id="PTHR47380">
    <property type="entry name" value="OS02G0533000 PROTEIN"/>
    <property type="match status" value="1"/>
</dbReference>
<dbReference type="PANTHER" id="PTHR47380:SF4">
    <property type="entry name" value="OS02G0533000 PROTEIN"/>
    <property type="match status" value="1"/>
</dbReference>
<accession>A0A2P6S4L4</accession>
<keyword evidence="4" id="KW-1185">Reference proteome</keyword>
<dbReference type="OrthoDB" id="4518at2759"/>
<dbReference type="InterPro" id="IPR044200">
    <property type="entry name" value="At5g03900-like"/>
</dbReference>
<feature type="region of interest" description="Disordered" evidence="1">
    <location>
        <begin position="365"/>
        <end position="385"/>
    </location>
</feature>
<dbReference type="STRING" id="74649.A0A2P6S4L4"/>
<feature type="compositionally biased region" description="Polar residues" evidence="1">
    <location>
        <begin position="367"/>
        <end position="376"/>
    </location>
</feature>
<keyword evidence="2" id="KW-1133">Transmembrane helix</keyword>
<dbReference type="AlphaFoldDB" id="A0A2P6S4L4"/>
<keyword evidence="2" id="KW-0812">Transmembrane</keyword>
<reference evidence="3 4" key="1">
    <citation type="journal article" date="2018" name="Nat. Genet.">
        <title>The Rosa genome provides new insights in the design of modern roses.</title>
        <authorList>
            <person name="Bendahmane M."/>
        </authorList>
    </citation>
    <scope>NUCLEOTIDE SEQUENCE [LARGE SCALE GENOMIC DNA]</scope>
    <source>
        <strain evidence="4">cv. Old Blush</strain>
    </source>
</reference>
<dbReference type="GO" id="GO:0009941">
    <property type="term" value="C:chloroplast envelope"/>
    <property type="evidence" value="ECO:0007669"/>
    <property type="project" value="TreeGrafter"/>
</dbReference>
<proteinExistence type="predicted"/>
<feature type="region of interest" description="Disordered" evidence="1">
    <location>
        <begin position="76"/>
        <end position="105"/>
    </location>
</feature>
<keyword evidence="2" id="KW-0472">Membrane</keyword>
<protein>
    <submittedName>
        <fullName evidence="3">Uncharacterized protein</fullName>
    </submittedName>
</protein>
<dbReference type="Gramene" id="PRQ53623">
    <property type="protein sequence ID" value="PRQ53623"/>
    <property type="gene ID" value="RchiOBHm_Chr2g0168601"/>
</dbReference>
<dbReference type="EMBL" id="PDCK01000040">
    <property type="protein sequence ID" value="PRQ53623.1"/>
    <property type="molecule type" value="Genomic_DNA"/>
</dbReference>
<comment type="caution">
    <text evidence="3">The sequence shown here is derived from an EMBL/GenBank/DDBJ whole genome shotgun (WGS) entry which is preliminary data.</text>
</comment>
<gene>
    <name evidence="3" type="ORF">RchiOBHm_Chr2g0168601</name>
</gene>
<feature type="transmembrane region" description="Helical" evidence="2">
    <location>
        <begin position="286"/>
        <end position="310"/>
    </location>
</feature>
<sequence length="385" mass="42807">MASMVATCFTLQPTLHPRLAFNSSLFPNPRPLKTFPDPILTPIFQVCFSAKLQEPRALVPVSRACLGSATGIRKDGGGADFKGGRSPSWRPRAVGAQSDHETSSEPKKNIILQFVESIRSFMFGDGDPNRVTKEERWKLIGQYITSKGGVVAAEELAPYLDPLETKGKNESLQINDETYMLPVLMRYEGHPVIEEDGNVLYLFISLQPTAKESSDPNFVKGALLKKKFLMENKWWFSKASTLEKAVIVGFGGLCWKGIQMLTEGLLLETPIAPGGYVTFFSAMLPVLQACVISITAIPSLRFVLFCIIFLKRNADIKKRNLARQRCARDLESPDLALRQKLQAARDMAKRLTIVMTAGQEDMPVNVYGTNRSTSTNRSRDLVEDI</sequence>
<evidence type="ECO:0000313" key="4">
    <source>
        <dbReference type="Proteomes" id="UP000238479"/>
    </source>
</evidence>